<evidence type="ECO:0000256" key="9">
    <source>
        <dbReference type="ARBA" id="ARBA00023098"/>
    </source>
</evidence>
<evidence type="ECO:0000256" key="5">
    <source>
        <dbReference type="ARBA" id="ARBA00022824"/>
    </source>
</evidence>
<keyword evidence="12" id="KW-0753">Steroid metabolism</keyword>
<gene>
    <name evidence="15" type="ORF">CAOG_004184</name>
</gene>
<accession>A0A0D2UE44</accession>
<dbReference type="RefSeq" id="XP_004348009.1">
    <property type="nucleotide sequence ID" value="XM_004347959.2"/>
</dbReference>
<keyword evidence="11" id="KW-1207">Sterol metabolism</keyword>
<evidence type="ECO:0000256" key="12">
    <source>
        <dbReference type="ARBA" id="ARBA00023221"/>
    </source>
</evidence>
<protein>
    <recommendedName>
        <fullName evidence="17">Ergosterol biosynthetic protein 28</fullName>
    </recommendedName>
</protein>
<keyword evidence="6" id="KW-0752">Steroid biosynthesis</keyword>
<keyword evidence="4 13" id="KW-0812">Transmembrane</keyword>
<feature type="transmembrane region" description="Helical" evidence="13">
    <location>
        <begin position="74"/>
        <end position="94"/>
    </location>
</feature>
<evidence type="ECO:0000256" key="7">
    <source>
        <dbReference type="ARBA" id="ARBA00022989"/>
    </source>
</evidence>
<evidence type="ECO:0000256" key="10">
    <source>
        <dbReference type="ARBA" id="ARBA00023136"/>
    </source>
</evidence>
<feature type="transmembrane region" description="Helical" evidence="13">
    <location>
        <begin position="45"/>
        <end position="67"/>
    </location>
</feature>
<keyword evidence="9" id="KW-0443">Lipid metabolism</keyword>
<evidence type="ECO:0000256" key="4">
    <source>
        <dbReference type="ARBA" id="ARBA00022692"/>
    </source>
</evidence>
<name>A0A0D2UE44_CAPO3</name>
<feature type="transmembrane region" description="Helical" evidence="13">
    <location>
        <begin position="106"/>
        <end position="123"/>
    </location>
</feature>
<dbReference type="PANTHER" id="PTHR15451:SF19">
    <property type="entry name" value="ERGOSTEROL BIOSYNTHETIC PROTEIN 28 HOMOLOG"/>
    <property type="match status" value="1"/>
</dbReference>
<dbReference type="eggNOG" id="KOG3455">
    <property type="taxonomic scope" value="Eukaryota"/>
</dbReference>
<proteinExistence type="inferred from homology"/>
<dbReference type="OMA" id="RIAFAFS"/>
<keyword evidence="7 13" id="KW-1133">Transmembrane helix</keyword>
<keyword evidence="14" id="KW-0732">Signal</keyword>
<keyword evidence="16" id="KW-1185">Reference proteome</keyword>
<dbReference type="Proteomes" id="UP000008743">
    <property type="component" value="Unassembled WGS sequence"/>
</dbReference>
<evidence type="ECO:0008006" key="17">
    <source>
        <dbReference type="Google" id="ProtNLM"/>
    </source>
</evidence>
<feature type="chain" id="PRO_5002253341" description="Ergosterol biosynthetic protein 28" evidence="14">
    <location>
        <begin position="22"/>
        <end position="135"/>
    </location>
</feature>
<dbReference type="GO" id="GO:0030674">
    <property type="term" value="F:protein-macromolecule adaptor activity"/>
    <property type="evidence" value="ECO:0007669"/>
    <property type="project" value="TreeGrafter"/>
</dbReference>
<evidence type="ECO:0000256" key="1">
    <source>
        <dbReference type="ARBA" id="ARBA00004477"/>
    </source>
</evidence>
<keyword evidence="8" id="KW-0756">Sterol biosynthesis</keyword>
<evidence type="ECO:0000256" key="2">
    <source>
        <dbReference type="ARBA" id="ARBA00005377"/>
    </source>
</evidence>
<evidence type="ECO:0000256" key="8">
    <source>
        <dbReference type="ARBA" id="ARBA00023011"/>
    </source>
</evidence>
<keyword evidence="5" id="KW-0256">Endoplasmic reticulum</keyword>
<sequence length="135" mass="14544">MFLTALRAWLGLVGSIAIVNGATCFVDATYPSRMLYTANPTQVTPLASRLFGVWTLLAGALRVASAINTADTTLYVLTIISFVLANVHFVSEIWVYRTAKITGKTISPLVVSGVSILWMLVAYSDAANSYKSIHA</sequence>
<reference evidence="16" key="1">
    <citation type="submission" date="2011-02" db="EMBL/GenBank/DDBJ databases">
        <title>The Genome Sequence of Capsaspora owczarzaki ATCC 30864.</title>
        <authorList>
            <person name="Russ C."/>
            <person name="Cuomo C."/>
            <person name="Burger G."/>
            <person name="Gray M.W."/>
            <person name="Holland P.W.H."/>
            <person name="King N."/>
            <person name="Lang F.B.F."/>
            <person name="Roger A.J."/>
            <person name="Ruiz-Trillo I."/>
            <person name="Young S.K."/>
            <person name="Zeng Q."/>
            <person name="Gargeya S."/>
            <person name="Alvarado L."/>
            <person name="Berlin A."/>
            <person name="Chapman S.B."/>
            <person name="Chen Z."/>
            <person name="Freedman E."/>
            <person name="Gellesch M."/>
            <person name="Goldberg J."/>
            <person name="Griggs A."/>
            <person name="Gujja S."/>
            <person name="Heilman E."/>
            <person name="Heiman D."/>
            <person name="Howarth C."/>
            <person name="Mehta T."/>
            <person name="Neiman D."/>
            <person name="Pearson M."/>
            <person name="Roberts A."/>
            <person name="Saif S."/>
            <person name="Shea T."/>
            <person name="Shenoy N."/>
            <person name="Sisk P."/>
            <person name="Stolte C."/>
            <person name="Sykes S."/>
            <person name="White J."/>
            <person name="Yandava C."/>
            <person name="Haas B."/>
            <person name="Nusbaum C."/>
            <person name="Birren B."/>
        </authorList>
    </citation>
    <scope>NUCLEOTIDE SEQUENCE</scope>
    <source>
        <strain evidence="16">ATCC 30864</strain>
    </source>
</reference>
<dbReference type="InterPro" id="IPR005352">
    <property type="entry name" value="Erg28"/>
</dbReference>
<evidence type="ECO:0000256" key="14">
    <source>
        <dbReference type="SAM" id="SignalP"/>
    </source>
</evidence>
<evidence type="ECO:0000256" key="13">
    <source>
        <dbReference type="SAM" id="Phobius"/>
    </source>
</evidence>
<evidence type="ECO:0000256" key="6">
    <source>
        <dbReference type="ARBA" id="ARBA00022955"/>
    </source>
</evidence>
<dbReference type="InParanoid" id="A0A0D2UE44"/>
<dbReference type="FunCoup" id="A0A0D2UE44">
    <property type="interactions" value="145"/>
</dbReference>
<evidence type="ECO:0000256" key="11">
    <source>
        <dbReference type="ARBA" id="ARBA00023166"/>
    </source>
</evidence>
<dbReference type="PhylomeDB" id="A0A0D2UE44"/>
<dbReference type="AlphaFoldDB" id="A0A0D2UE44"/>
<evidence type="ECO:0000313" key="16">
    <source>
        <dbReference type="Proteomes" id="UP000008743"/>
    </source>
</evidence>
<dbReference type="GO" id="GO:0016126">
    <property type="term" value="P:sterol biosynthetic process"/>
    <property type="evidence" value="ECO:0007669"/>
    <property type="project" value="UniProtKB-KW"/>
</dbReference>
<dbReference type="Pfam" id="PF03694">
    <property type="entry name" value="Erg28"/>
    <property type="match status" value="1"/>
</dbReference>
<dbReference type="STRING" id="595528.A0A0D2UE44"/>
<dbReference type="EMBL" id="KE346365">
    <property type="protein sequence ID" value="KJE93391.1"/>
    <property type="molecule type" value="Genomic_DNA"/>
</dbReference>
<feature type="signal peptide" evidence="14">
    <location>
        <begin position="1"/>
        <end position="21"/>
    </location>
</feature>
<dbReference type="OrthoDB" id="6485510at2759"/>
<evidence type="ECO:0000256" key="3">
    <source>
        <dbReference type="ARBA" id="ARBA00022516"/>
    </source>
</evidence>
<keyword evidence="10 13" id="KW-0472">Membrane</keyword>
<dbReference type="PANTHER" id="PTHR15451">
    <property type="entry name" value="ERGOSTEROL BIOSYNTHETIC PROTEIN 28-RELATED"/>
    <property type="match status" value="1"/>
</dbReference>
<comment type="subcellular location">
    <subcellularLocation>
        <location evidence="1">Endoplasmic reticulum membrane</location>
        <topology evidence="1">Multi-pass membrane protein</topology>
    </subcellularLocation>
</comment>
<comment type="similarity">
    <text evidence="2">Belongs to the ERG28 family.</text>
</comment>
<dbReference type="GO" id="GO:0005789">
    <property type="term" value="C:endoplasmic reticulum membrane"/>
    <property type="evidence" value="ECO:0007669"/>
    <property type="project" value="UniProtKB-SubCell"/>
</dbReference>
<keyword evidence="3" id="KW-0444">Lipid biosynthesis</keyword>
<evidence type="ECO:0000313" key="15">
    <source>
        <dbReference type="EMBL" id="KJE93391.1"/>
    </source>
</evidence>
<organism evidence="15 16">
    <name type="scientific">Capsaspora owczarzaki (strain ATCC 30864)</name>
    <dbReference type="NCBI Taxonomy" id="595528"/>
    <lineage>
        <taxon>Eukaryota</taxon>
        <taxon>Filasterea</taxon>
        <taxon>Capsaspora</taxon>
    </lineage>
</organism>